<dbReference type="CDD" id="cd02968">
    <property type="entry name" value="SCO"/>
    <property type="match status" value="1"/>
</dbReference>
<accession>A0A346A4K5</accession>
<dbReference type="KEGG" id="ptaw:DW352_18230"/>
<dbReference type="Pfam" id="PF02630">
    <property type="entry name" value="SCO1-SenC"/>
    <property type="match status" value="1"/>
</dbReference>
<dbReference type="OrthoDB" id="9786756at2"/>
<feature type="transmembrane region" description="Helical" evidence="2">
    <location>
        <begin position="220"/>
        <end position="243"/>
    </location>
</feature>
<dbReference type="InterPro" id="IPR003782">
    <property type="entry name" value="SCO1/SenC"/>
</dbReference>
<dbReference type="Gene3D" id="3.40.30.10">
    <property type="entry name" value="Glutaredoxin"/>
    <property type="match status" value="1"/>
</dbReference>
<dbReference type="SUPFAM" id="SSF52833">
    <property type="entry name" value="Thioredoxin-like"/>
    <property type="match status" value="1"/>
</dbReference>
<dbReference type="Proteomes" id="UP000254889">
    <property type="component" value="Chromosome"/>
</dbReference>
<evidence type="ECO:0000256" key="1">
    <source>
        <dbReference type="ARBA" id="ARBA00010996"/>
    </source>
</evidence>
<sequence length="249" mass="26022">MLALGATGAHAGLLQSALTAVGVSPPPEARLPLQPRWRDLDGRETSLGAAMGGKPTLVLFADYTCSSLCGPALAFVGDALEKSGLTAKDYRLIVLGLDPKDSAADARAMREREAPGKDLPLTMLIGDEQTIHAATQAIGYRYTYDAEHDQYAHPAAILAVSGDGRVVRVVSALGISPNDLRLALTEAGRGLVGSFADHVRLLCYGFDPSVGAYTLSIQRALAASGAVTVTVLAGGIAWLAFAARRSRPR</sequence>
<name>A0A346A4K5_9HYPH</name>
<evidence type="ECO:0000313" key="4">
    <source>
        <dbReference type="Proteomes" id="UP000254889"/>
    </source>
</evidence>
<reference evidence="3 4" key="1">
    <citation type="submission" date="2018-07" db="EMBL/GenBank/DDBJ databases">
        <authorList>
            <person name="Quirk P.G."/>
            <person name="Krulwich T.A."/>
        </authorList>
    </citation>
    <scope>NUCLEOTIDE SEQUENCE [LARGE SCALE GENOMIC DNA]</scope>
    <source>
        <strain evidence="3 4">CC-BB4</strain>
    </source>
</reference>
<dbReference type="InterPro" id="IPR036249">
    <property type="entry name" value="Thioredoxin-like_sf"/>
</dbReference>
<organism evidence="3 4">
    <name type="scientific">Pseudolabrys taiwanensis</name>
    <dbReference type="NCBI Taxonomy" id="331696"/>
    <lineage>
        <taxon>Bacteria</taxon>
        <taxon>Pseudomonadati</taxon>
        <taxon>Pseudomonadota</taxon>
        <taxon>Alphaproteobacteria</taxon>
        <taxon>Hyphomicrobiales</taxon>
        <taxon>Xanthobacteraceae</taxon>
        <taxon>Pseudolabrys</taxon>
    </lineage>
</organism>
<dbReference type="AlphaFoldDB" id="A0A346A4K5"/>
<keyword evidence="2" id="KW-1133">Transmembrane helix</keyword>
<protein>
    <submittedName>
        <fullName evidence="3">SCO family protein</fullName>
    </submittedName>
</protein>
<gene>
    <name evidence="3" type="ORF">DW352_18230</name>
</gene>
<evidence type="ECO:0000256" key="2">
    <source>
        <dbReference type="SAM" id="Phobius"/>
    </source>
</evidence>
<comment type="similarity">
    <text evidence="1">Belongs to the SCO1/2 family.</text>
</comment>
<keyword evidence="2" id="KW-0812">Transmembrane</keyword>
<proteinExistence type="inferred from homology"/>
<evidence type="ECO:0000313" key="3">
    <source>
        <dbReference type="EMBL" id="AXK84102.1"/>
    </source>
</evidence>
<dbReference type="EMBL" id="CP031417">
    <property type="protein sequence ID" value="AXK84102.1"/>
    <property type="molecule type" value="Genomic_DNA"/>
</dbReference>
<keyword evidence="2" id="KW-0472">Membrane</keyword>
<keyword evidence="4" id="KW-1185">Reference proteome</keyword>